<accession>A0A1N6EKC7</accession>
<proteinExistence type="predicted"/>
<dbReference type="EMBL" id="FSQX01000002">
    <property type="protein sequence ID" value="SIN86517.1"/>
    <property type="molecule type" value="Genomic_DNA"/>
</dbReference>
<dbReference type="AlphaFoldDB" id="A0A1N6EKC7"/>
<dbReference type="GeneID" id="97278323"/>
<evidence type="ECO:0000313" key="1">
    <source>
        <dbReference type="EMBL" id="SIN86517.1"/>
    </source>
</evidence>
<protein>
    <submittedName>
        <fullName evidence="1">Uncharacterized protein</fullName>
    </submittedName>
</protein>
<organism evidence="1 2">
    <name type="scientific">Vreelandella aquamarina</name>
    <dbReference type="NCBI Taxonomy" id="77097"/>
    <lineage>
        <taxon>Bacteria</taxon>
        <taxon>Pseudomonadati</taxon>
        <taxon>Pseudomonadota</taxon>
        <taxon>Gammaproteobacteria</taxon>
        <taxon>Oceanospirillales</taxon>
        <taxon>Halomonadaceae</taxon>
        <taxon>Vreelandella</taxon>
    </lineage>
</organism>
<sequence length="275" mass="30802">MHPPSEGLRGASHSDDRVIEVRHPQHPDSPEPVALLLIQRTEQQVGQDQRLALKVRRIGNHPLFGTNQFSWSACYSPGDNREPERIKLTDGQLRPGGNVIIGMHDLIGHRVGTYLMAEIVAWAKQWPTAEVMRIDLSWQDEKEGRWGGSNKERRDRFYEQFGIAFVPGTPGHSITAKSKPMRAGELVTEEAEQAWRLNIRESNTVDAIAEQQREIAMLAQECQSLEREAMPLREACQSTARRPVRQVVSRMAASPYAWGMVVVGAVALSLSKVVG</sequence>
<gene>
    <name evidence="1" type="ORF">SAMN05878438_3673</name>
</gene>
<name>A0A1N6EKC7_9GAMM</name>
<reference evidence="1 2" key="1">
    <citation type="submission" date="2016-11" db="EMBL/GenBank/DDBJ databases">
        <authorList>
            <person name="Jaros S."/>
            <person name="Januszkiewicz K."/>
            <person name="Wedrychowicz H."/>
        </authorList>
    </citation>
    <scope>NUCLEOTIDE SEQUENCE [LARGE SCALE GENOMIC DNA]</scope>
    <source>
        <strain evidence="1 2">ACAM 239</strain>
    </source>
</reference>
<dbReference type="Proteomes" id="UP000185024">
    <property type="component" value="Unassembled WGS sequence"/>
</dbReference>
<dbReference type="RefSeq" id="WP_074211715.1">
    <property type="nucleotide sequence ID" value="NZ_BJOI01000088.1"/>
</dbReference>
<evidence type="ECO:0000313" key="2">
    <source>
        <dbReference type="Proteomes" id="UP000185024"/>
    </source>
</evidence>